<evidence type="ECO:0000313" key="10">
    <source>
        <dbReference type="EMBL" id="KDQ21281.1"/>
    </source>
</evidence>
<keyword evidence="6" id="KW-0804">Transcription</keyword>
<feature type="domain" description="C2H2-type" evidence="9">
    <location>
        <begin position="111"/>
        <end position="140"/>
    </location>
</feature>
<evidence type="ECO:0000256" key="4">
    <source>
        <dbReference type="ARBA" id="ARBA00022833"/>
    </source>
</evidence>
<keyword evidence="2" id="KW-0677">Repeat</keyword>
<dbReference type="STRING" id="930990.A0A067NBX9"/>
<keyword evidence="11" id="KW-1185">Reference proteome</keyword>
<evidence type="ECO:0000259" key="9">
    <source>
        <dbReference type="PROSITE" id="PS50157"/>
    </source>
</evidence>
<dbReference type="Pfam" id="PF00096">
    <property type="entry name" value="zf-C2H2"/>
    <property type="match status" value="2"/>
</dbReference>
<dbReference type="EMBL" id="KL198016">
    <property type="protein sequence ID" value="KDQ21281.1"/>
    <property type="molecule type" value="Genomic_DNA"/>
</dbReference>
<accession>A0A067NBX9</accession>
<evidence type="ECO:0000256" key="1">
    <source>
        <dbReference type="ARBA" id="ARBA00022723"/>
    </source>
</evidence>
<dbReference type="PROSITE" id="PS50157">
    <property type="entry name" value="ZINC_FINGER_C2H2_2"/>
    <property type="match status" value="3"/>
</dbReference>
<reference evidence="11" key="1">
    <citation type="journal article" date="2014" name="Proc. Natl. Acad. Sci. U.S.A.">
        <title>Extensive sampling of basidiomycete genomes demonstrates inadequacy of the white-rot/brown-rot paradigm for wood decay fungi.</title>
        <authorList>
            <person name="Riley R."/>
            <person name="Salamov A.A."/>
            <person name="Brown D.W."/>
            <person name="Nagy L.G."/>
            <person name="Floudas D."/>
            <person name="Held B.W."/>
            <person name="Levasseur A."/>
            <person name="Lombard V."/>
            <person name="Morin E."/>
            <person name="Otillar R."/>
            <person name="Lindquist E.A."/>
            <person name="Sun H."/>
            <person name="LaButti K.M."/>
            <person name="Schmutz J."/>
            <person name="Jabbour D."/>
            <person name="Luo H."/>
            <person name="Baker S.E."/>
            <person name="Pisabarro A.G."/>
            <person name="Walton J.D."/>
            <person name="Blanchette R.A."/>
            <person name="Henrissat B."/>
            <person name="Martin F."/>
            <person name="Cullen D."/>
            <person name="Hibbett D.S."/>
            <person name="Grigoriev I.V."/>
        </authorList>
    </citation>
    <scope>NUCLEOTIDE SEQUENCE [LARGE SCALE GENOMIC DNA]</scope>
    <source>
        <strain evidence="11">FD-172 SS1</strain>
    </source>
</reference>
<dbReference type="GO" id="GO:0008270">
    <property type="term" value="F:zinc ion binding"/>
    <property type="evidence" value="ECO:0007669"/>
    <property type="project" value="UniProtKB-KW"/>
</dbReference>
<feature type="compositionally biased region" description="Low complexity" evidence="8">
    <location>
        <begin position="30"/>
        <end position="78"/>
    </location>
</feature>
<dbReference type="SUPFAM" id="SSF57667">
    <property type="entry name" value="beta-beta-alpha zinc fingers"/>
    <property type="match status" value="2"/>
</dbReference>
<dbReference type="Gene3D" id="3.30.160.60">
    <property type="entry name" value="Classic Zinc Finger"/>
    <property type="match status" value="3"/>
</dbReference>
<dbReference type="PANTHER" id="PTHR23235">
    <property type="entry name" value="KRUEPPEL-LIKE TRANSCRIPTION FACTOR"/>
    <property type="match status" value="1"/>
</dbReference>
<dbReference type="PROSITE" id="PS00028">
    <property type="entry name" value="ZINC_FINGER_C2H2_1"/>
    <property type="match status" value="2"/>
</dbReference>
<dbReference type="AlphaFoldDB" id="A0A067NBX9"/>
<keyword evidence="1" id="KW-0479">Metal-binding</keyword>
<name>A0A067NBX9_BOTB1</name>
<dbReference type="SMART" id="SM00355">
    <property type="entry name" value="ZnF_C2H2"/>
    <property type="match status" value="3"/>
</dbReference>
<keyword evidence="3 7" id="KW-0863">Zinc-finger</keyword>
<dbReference type="GO" id="GO:0000981">
    <property type="term" value="F:DNA-binding transcription factor activity, RNA polymerase II-specific"/>
    <property type="evidence" value="ECO:0007669"/>
    <property type="project" value="TreeGrafter"/>
</dbReference>
<feature type="domain" description="C2H2-type" evidence="9">
    <location>
        <begin position="141"/>
        <end position="170"/>
    </location>
</feature>
<evidence type="ECO:0000313" key="11">
    <source>
        <dbReference type="Proteomes" id="UP000027195"/>
    </source>
</evidence>
<keyword evidence="4" id="KW-0862">Zinc</keyword>
<dbReference type="Proteomes" id="UP000027195">
    <property type="component" value="Unassembled WGS sequence"/>
</dbReference>
<keyword evidence="5" id="KW-0805">Transcription regulation</keyword>
<feature type="compositionally biased region" description="Basic and acidic residues" evidence="8">
    <location>
        <begin position="259"/>
        <end position="268"/>
    </location>
</feature>
<evidence type="ECO:0000256" key="2">
    <source>
        <dbReference type="ARBA" id="ARBA00022737"/>
    </source>
</evidence>
<evidence type="ECO:0000256" key="7">
    <source>
        <dbReference type="PROSITE-ProRule" id="PRU00042"/>
    </source>
</evidence>
<dbReference type="PANTHER" id="PTHR23235:SF120">
    <property type="entry name" value="KRUPPEL-LIKE FACTOR 15"/>
    <property type="match status" value="1"/>
</dbReference>
<dbReference type="GO" id="GO:0000978">
    <property type="term" value="F:RNA polymerase II cis-regulatory region sequence-specific DNA binding"/>
    <property type="evidence" value="ECO:0007669"/>
    <property type="project" value="TreeGrafter"/>
</dbReference>
<evidence type="ECO:0000256" key="5">
    <source>
        <dbReference type="ARBA" id="ARBA00023015"/>
    </source>
</evidence>
<feature type="region of interest" description="Disordered" evidence="8">
    <location>
        <begin position="191"/>
        <end position="268"/>
    </location>
</feature>
<gene>
    <name evidence="10" type="ORF">BOTBODRAFT_99602</name>
</gene>
<dbReference type="InParanoid" id="A0A067NBX9"/>
<feature type="domain" description="C2H2-type" evidence="9">
    <location>
        <begin position="172"/>
        <end position="201"/>
    </location>
</feature>
<evidence type="ECO:0000256" key="8">
    <source>
        <dbReference type="SAM" id="MobiDB-lite"/>
    </source>
</evidence>
<dbReference type="InterPro" id="IPR036236">
    <property type="entry name" value="Znf_C2H2_sf"/>
</dbReference>
<feature type="region of interest" description="Disordered" evidence="8">
    <location>
        <begin position="30"/>
        <end position="81"/>
    </location>
</feature>
<feature type="compositionally biased region" description="Low complexity" evidence="8">
    <location>
        <begin position="206"/>
        <end position="235"/>
    </location>
</feature>
<proteinExistence type="predicted"/>
<dbReference type="FunFam" id="3.30.160.60:FF:000032">
    <property type="entry name" value="Krueppel-like factor 4"/>
    <property type="match status" value="1"/>
</dbReference>
<sequence>MGLSPAQGQGLPHPLSARYTLTTIAPPTAGAAAPYLQIPTGSPQPQQPGQAQSQHTPQPGSPSQSQSQSPSDTNPSSPFRLPPILQVEKQHVTTTATQAASASRRRNDALFKCPVPGCGSTFTRRFNLRGHLRSHTEERPFVCEWPGCGKGFARQHDCKRHQALHSSKSGQHTCEGCSKTFSRMDALNRHLRSEGGSGCRQRSQPGESSRGAASSSASGSGSASSVAGPSMSSAGQAMPVPPPVAGTRRHRKDDPEDGDERRPAPSNR</sequence>
<evidence type="ECO:0000256" key="3">
    <source>
        <dbReference type="ARBA" id="ARBA00022771"/>
    </source>
</evidence>
<protein>
    <recommendedName>
        <fullName evidence="9">C2H2-type domain-containing protein</fullName>
    </recommendedName>
</protein>
<dbReference type="OrthoDB" id="4748970at2759"/>
<dbReference type="HOGENOM" id="CLU_1038243_0_0_1"/>
<evidence type="ECO:0000256" key="6">
    <source>
        <dbReference type="ARBA" id="ARBA00023163"/>
    </source>
</evidence>
<organism evidence="10 11">
    <name type="scientific">Botryobasidium botryosum (strain FD-172 SS1)</name>
    <dbReference type="NCBI Taxonomy" id="930990"/>
    <lineage>
        <taxon>Eukaryota</taxon>
        <taxon>Fungi</taxon>
        <taxon>Dikarya</taxon>
        <taxon>Basidiomycota</taxon>
        <taxon>Agaricomycotina</taxon>
        <taxon>Agaricomycetes</taxon>
        <taxon>Cantharellales</taxon>
        <taxon>Botryobasidiaceae</taxon>
        <taxon>Botryobasidium</taxon>
    </lineage>
</organism>
<dbReference type="InterPro" id="IPR013087">
    <property type="entry name" value="Znf_C2H2_type"/>
</dbReference>